<keyword evidence="5 6" id="KW-0472">Membrane</keyword>
<name>A0A1H2DWM5_9GAMM</name>
<evidence type="ECO:0000256" key="5">
    <source>
        <dbReference type="ARBA" id="ARBA00023136"/>
    </source>
</evidence>
<dbReference type="OrthoDB" id="582337at2"/>
<proteinExistence type="predicted"/>
<dbReference type="PANTHER" id="PTHR34187:SF2">
    <property type="entry name" value="DUF202 DOMAIN-CONTAINING PROTEIN"/>
    <property type="match status" value="1"/>
</dbReference>
<protein>
    <submittedName>
        <fullName evidence="8">Putative membrane protein</fullName>
    </submittedName>
</protein>
<evidence type="ECO:0000313" key="8">
    <source>
        <dbReference type="EMBL" id="SDT87246.1"/>
    </source>
</evidence>
<dbReference type="RefSeq" id="WP_090211271.1">
    <property type="nucleotide sequence ID" value="NZ_LT629780.1"/>
</dbReference>
<feature type="transmembrane region" description="Helical" evidence="6">
    <location>
        <begin position="53"/>
        <end position="76"/>
    </location>
</feature>
<reference evidence="9" key="1">
    <citation type="submission" date="2016-10" db="EMBL/GenBank/DDBJ databases">
        <authorList>
            <person name="Varghese N."/>
            <person name="Submissions S."/>
        </authorList>
    </citation>
    <scope>NUCLEOTIDE SEQUENCE [LARGE SCALE GENOMIC DNA]</scope>
    <source>
        <strain evidence="9">CCTCC 2012022</strain>
    </source>
</reference>
<dbReference type="InterPro" id="IPR052053">
    <property type="entry name" value="IM_YidH-like"/>
</dbReference>
<dbReference type="PANTHER" id="PTHR34187">
    <property type="entry name" value="FGR18P"/>
    <property type="match status" value="1"/>
</dbReference>
<feature type="transmembrane region" description="Helical" evidence="6">
    <location>
        <begin position="96"/>
        <end position="121"/>
    </location>
</feature>
<evidence type="ECO:0000256" key="3">
    <source>
        <dbReference type="ARBA" id="ARBA00022692"/>
    </source>
</evidence>
<gene>
    <name evidence="8" type="ORF">SAMN05216580_0072</name>
</gene>
<evidence type="ECO:0000259" key="7">
    <source>
        <dbReference type="Pfam" id="PF02656"/>
    </source>
</evidence>
<dbReference type="AlphaFoldDB" id="A0A1H2DWM5"/>
<dbReference type="Proteomes" id="UP000243063">
    <property type="component" value="Chromosome I"/>
</dbReference>
<evidence type="ECO:0000256" key="1">
    <source>
        <dbReference type="ARBA" id="ARBA00004651"/>
    </source>
</evidence>
<keyword evidence="9" id="KW-1185">Reference proteome</keyword>
<keyword evidence="4 6" id="KW-1133">Transmembrane helix</keyword>
<dbReference type="EMBL" id="LT629780">
    <property type="protein sequence ID" value="SDT87246.1"/>
    <property type="molecule type" value="Genomic_DNA"/>
</dbReference>
<dbReference type="InterPro" id="IPR003807">
    <property type="entry name" value="DUF202"/>
</dbReference>
<accession>A0A1H2DWM5</accession>
<evidence type="ECO:0000256" key="2">
    <source>
        <dbReference type="ARBA" id="ARBA00022475"/>
    </source>
</evidence>
<dbReference type="Pfam" id="PF02656">
    <property type="entry name" value="DUF202"/>
    <property type="match status" value="1"/>
</dbReference>
<comment type="subcellular location">
    <subcellularLocation>
        <location evidence="1">Cell membrane</location>
        <topology evidence="1">Multi-pass membrane protein</topology>
    </subcellularLocation>
</comment>
<evidence type="ECO:0000256" key="4">
    <source>
        <dbReference type="ARBA" id="ARBA00022989"/>
    </source>
</evidence>
<evidence type="ECO:0000313" key="9">
    <source>
        <dbReference type="Proteomes" id="UP000243063"/>
    </source>
</evidence>
<dbReference type="GO" id="GO:0005886">
    <property type="term" value="C:plasma membrane"/>
    <property type="evidence" value="ECO:0007669"/>
    <property type="project" value="UniProtKB-SubCell"/>
</dbReference>
<organism evidence="8 9">
    <name type="scientific">Geopseudomonas guangdongensis</name>
    <dbReference type="NCBI Taxonomy" id="1245526"/>
    <lineage>
        <taxon>Bacteria</taxon>
        <taxon>Pseudomonadati</taxon>
        <taxon>Pseudomonadota</taxon>
        <taxon>Gammaproteobacteria</taxon>
        <taxon>Pseudomonadales</taxon>
        <taxon>Pseudomonadaceae</taxon>
        <taxon>Geopseudomonas</taxon>
    </lineage>
</organism>
<feature type="domain" description="DUF202" evidence="7">
    <location>
        <begin position="8"/>
        <end position="84"/>
    </location>
</feature>
<evidence type="ECO:0000256" key="6">
    <source>
        <dbReference type="SAM" id="Phobius"/>
    </source>
</evidence>
<sequence length="124" mass="13493">MSDLKDPRVLFAAERTLLAWNRTSLSLIAFGFVVERSGLLIRALSSDPQQHQSLLASFWLGLAFILLGSAASAYSARQYLSVLRSLTPAEFPPGYGVKWGLAVNLVVAVLGLALGGALWLWRPH</sequence>
<keyword evidence="3 6" id="KW-0812">Transmembrane</keyword>
<keyword evidence="2" id="KW-1003">Cell membrane</keyword>